<keyword evidence="3" id="KW-1185">Reference proteome</keyword>
<feature type="region of interest" description="Disordered" evidence="1">
    <location>
        <begin position="1"/>
        <end position="40"/>
    </location>
</feature>
<dbReference type="AlphaFoldDB" id="A0A841BHG1"/>
<dbReference type="RefSeq" id="WP_184834545.1">
    <property type="nucleotide sequence ID" value="NZ_JACHMN010000002.1"/>
</dbReference>
<evidence type="ECO:0000256" key="1">
    <source>
        <dbReference type="SAM" id="MobiDB-lite"/>
    </source>
</evidence>
<name>A0A841BHG1_9ACTN</name>
<reference evidence="2 3" key="1">
    <citation type="submission" date="2020-08" db="EMBL/GenBank/DDBJ databases">
        <title>Sequencing the genomes of 1000 actinobacteria strains.</title>
        <authorList>
            <person name="Klenk H.-P."/>
        </authorList>
    </citation>
    <scope>NUCLEOTIDE SEQUENCE [LARGE SCALE GENOMIC DNA]</scope>
    <source>
        <strain evidence="2 3">DSM 45362</strain>
    </source>
</reference>
<comment type="caution">
    <text evidence="2">The sequence shown here is derived from an EMBL/GenBank/DDBJ whole genome shotgun (WGS) entry which is preliminary data.</text>
</comment>
<dbReference type="Proteomes" id="UP000587527">
    <property type="component" value="Unassembled WGS sequence"/>
</dbReference>
<accession>A0A841BHG1</accession>
<organism evidence="2 3">
    <name type="scientific">Allocatelliglobosispora scoriae</name>
    <dbReference type="NCBI Taxonomy" id="643052"/>
    <lineage>
        <taxon>Bacteria</taxon>
        <taxon>Bacillati</taxon>
        <taxon>Actinomycetota</taxon>
        <taxon>Actinomycetes</taxon>
        <taxon>Micromonosporales</taxon>
        <taxon>Micromonosporaceae</taxon>
        <taxon>Allocatelliglobosispora</taxon>
    </lineage>
</organism>
<proteinExistence type="predicted"/>
<dbReference type="EMBL" id="JACHMN010000002">
    <property type="protein sequence ID" value="MBB5868527.1"/>
    <property type="molecule type" value="Genomic_DNA"/>
</dbReference>
<gene>
    <name evidence="2" type="ORF">F4553_001906</name>
</gene>
<feature type="compositionally biased region" description="Polar residues" evidence="1">
    <location>
        <begin position="16"/>
        <end position="40"/>
    </location>
</feature>
<evidence type="ECO:0000313" key="3">
    <source>
        <dbReference type="Proteomes" id="UP000587527"/>
    </source>
</evidence>
<protein>
    <submittedName>
        <fullName evidence="2">Uncharacterized protein</fullName>
    </submittedName>
</protein>
<sequence length="220" mass="23127">MQTTLDPSAAPDEVPASTQTPAVASPQPTVKTLPSPTAGPTVTTLAVTNIRCDESTDAGGWIGYVDVKWSIARGDNVQLYGPKSADFLGGYDAASSISATFQLTCEPNTSFLISAVPQKGATSGTRRDYHGKWPNLPRTTALTVTRGSCVIGLGDITVAWKSQGASGVRILVNGNTFPDTANGTRKLTNQTCGAGKTYPIRVTAYRGEIAGRFVEKSVTW</sequence>
<evidence type="ECO:0000313" key="2">
    <source>
        <dbReference type="EMBL" id="MBB5868527.1"/>
    </source>
</evidence>